<reference evidence="1 2" key="1">
    <citation type="submission" date="2021-01" db="EMBL/GenBank/DDBJ databases">
        <title>Adiantum capillus-veneris genome.</title>
        <authorList>
            <person name="Fang Y."/>
            <person name="Liao Q."/>
        </authorList>
    </citation>
    <scope>NUCLEOTIDE SEQUENCE [LARGE SCALE GENOMIC DNA]</scope>
    <source>
        <strain evidence="1">H3</strain>
        <tissue evidence="1">Leaf</tissue>
    </source>
</reference>
<proteinExistence type="predicted"/>
<dbReference type="AlphaFoldDB" id="A0A9D4V5Y8"/>
<dbReference type="Proteomes" id="UP000886520">
    <property type="component" value="Chromosome 5"/>
</dbReference>
<keyword evidence="2" id="KW-1185">Reference proteome</keyword>
<gene>
    <name evidence="1" type="ORF">GOP47_0005554</name>
</gene>
<dbReference type="EMBL" id="JABFUD020000005">
    <property type="protein sequence ID" value="KAI5080075.1"/>
    <property type="molecule type" value="Genomic_DNA"/>
</dbReference>
<comment type="caution">
    <text evidence="1">The sequence shown here is derived from an EMBL/GenBank/DDBJ whole genome shotgun (WGS) entry which is preliminary data.</text>
</comment>
<organism evidence="1 2">
    <name type="scientific">Adiantum capillus-veneris</name>
    <name type="common">Maidenhair fern</name>
    <dbReference type="NCBI Taxonomy" id="13818"/>
    <lineage>
        <taxon>Eukaryota</taxon>
        <taxon>Viridiplantae</taxon>
        <taxon>Streptophyta</taxon>
        <taxon>Embryophyta</taxon>
        <taxon>Tracheophyta</taxon>
        <taxon>Polypodiopsida</taxon>
        <taxon>Polypodiidae</taxon>
        <taxon>Polypodiales</taxon>
        <taxon>Pteridineae</taxon>
        <taxon>Pteridaceae</taxon>
        <taxon>Vittarioideae</taxon>
        <taxon>Adiantum</taxon>
    </lineage>
</organism>
<protein>
    <submittedName>
        <fullName evidence="1">Uncharacterized protein</fullName>
    </submittedName>
</protein>
<evidence type="ECO:0000313" key="1">
    <source>
        <dbReference type="EMBL" id="KAI5080075.1"/>
    </source>
</evidence>
<accession>A0A9D4V5Y8</accession>
<sequence>MEESEITKGKDNMGFSDILDADHIKDVKAFSIDETLLDAINAKHNWDATDSGNKLVDEFEREEGCEENTIGASAATKGWGSDCY</sequence>
<name>A0A9D4V5Y8_ADICA</name>
<evidence type="ECO:0000313" key="2">
    <source>
        <dbReference type="Proteomes" id="UP000886520"/>
    </source>
</evidence>